<sequence length="158" mass="16791">MQTVRGEPPVRPVVVEVVVLRAVPGGGLAYRSVRGGLLPDEDPVRAAQRLAGAGEWVHSTSWRYTDEGHVVLTFAVAPEPEEWRPAKPLAEAEIARGPVPERPAPDSVSVEQVAAHAVRHLAFLAAHDPVASGFLAGHPLMARALETWPGDVAGRLTG</sequence>
<evidence type="ECO:0000313" key="1">
    <source>
        <dbReference type="EMBL" id="GAA0938609.1"/>
    </source>
</evidence>
<organism evidence="1 2">
    <name type="scientific">Actinocorallia libanotica</name>
    <dbReference type="NCBI Taxonomy" id="46162"/>
    <lineage>
        <taxon>Bacteria</taxon>
        <taxon>Bacillati</taxon>
        <taxon>Actinomycetota</taxon>
        <taxon>Actinomycetes</taxon>
        <taxon>Streptosporangiales</taxon>
        <taxon>Thermomonosporaceae</taxon>
        <taxon>Actinocorallia</taxon>
    </lineage>
</organism>
<reference evidence="1 2" key="1">
    <citation type="journal article" date="2019" name="Int. J. Syst. Evol. Microbiol.">
        <title>The Global Catalogue of Microorganisms (GCM) 10K type strain sequencing project: providing services to taxonomists for standard genome sequencing and annotation.</title>
        <authorList>
            <consortium name="The Broad Institute Genomics Platform"/>
            <consortium name="The Broad Institute Genome Sequencing Center for Infectious Disease"/>
            <person name="Wu L."/>
            <person name="Ma J."/>
        </authorList>
    </citation>
    <scope>NUCLEOTIDE SEQUENCE [LARGE SCALE GENOMIC DNA]</scope>
    <source>
        <strain evidence="1 2">JCM 10696</strain>
    </source>
</reference>
<dbReference type="Proteomes" id="UP001500665">
    <property type="component" value="Unassembled WGS sequence"/>
</dbReference>
<dbReference type="RefSeq" id="WP_344236494.1">
    <property type="nucleotide sequence ID" value="NZ_BAAAHH010000002.1"/>
</dbReference>
<name>A0ABN1Q7D6_9ACTN</name>
<accession>A0ABN1Q7D6</accession>
<gene>
    <name evidence="1" type="ORF">GCM10009550_06430</name>
</gene>
<dbReference type="EMBL" id="BAAAHH010000002">
    <property type="protein sequence ID" value="GAA0938609.1"/>
    <property type="molecule type" value="Genomic_DNA"/>
</dbReference>
<evidence type="ECO:0000313" key="2">
    <source>
        <dbReference type="Proteomes" id="UP001500665"/>
    </source>
</evidence>
<keyword evidence="2" id="KW-1185">Reference proteome</keyword>
<comment type="caution">
    <text evidence="1">The sequence shown here is derived from an EMBL/GenBank/DDBJ whole genome shotgun (WGS) entry which is preliminary data.</text>
</comment>
<proteinExistence type="predicted"/>
<protein>
    <submittedName>
        <fullName evidence="1">Uncharacterized protein</fullName>
    </submittedName>
</protein>